<dbReference type="SUPFAM" id="SSF52980">
    <property type="entry name" value="Restriction endonuclease-like"/>
    <property type="match status" value="1"/>
</dbReference>
<protein>
    <recommendedName>
        <fullName evidence="1">Putative restriction endonuclease domain-containing protein</fullName>
    </recommendedName>
</protein>
<evidence type="ECO:0000259" key="1">
    <source>
        <dbReference type="Pfam" id="PF05685"/>
    </source>
</evidence>
<dbReference type="PANTHER" id="PTHR36558">
    <property type="entry name" value="GLR1098 PROTEIN"/>
    <property type="match status" value="1"/>
</dbReference>
<dbReference type="HOGENOM" id="CLU_076312_0_2_7"/>
<dbReference type="Pfam" id="PF05685">
    <property type="entry name" value="Uma2"/>
    <property type="match status" value="1"/>
</dbReference>
<sequence>MNLEALKLYEHLPNYTYDDYKKWEGDWELIAGVPYAMAPAPVKLHQKLVGMIFAQIESSLEKCSECEALIDSDWKIDSQTVLKPDVALVCGDENPDFISKTPELIFEVLSPSTAKRDEGLKFSIYEQEGVKYYVLVYPDALMARIYKNDNFRFVKMGECDTERFEFNDLRCPLSFDFDFLFKKFRR</sequence>
<organism evidence="2 3">
    <name type="scientific">Nitratifractor salsuginis (strain DSM 16511 / JCM 12458 / E9I37-1)</name>
    <dbReference type="NCBI Taxonomy" id="749222"/>
    <lineage>
        <taxon>Bacteria</taxon>
        <taxon>Pseudomonadati</taxon>
        <taxon>Campylobacterota</taxon>
        <taxon>Epsilonproteobacteria</taxon>
        <taxon>Campylobacterales</taxon>
        <taxon>Sulfurovaceae</taxon>
        <taxon>Nitratifractor</taxon>
    </lineage>
</organism>
<dbReference type="PANTHER" id="PTHR36558:SF1">
    <property type="entry name" value="RESTRICTION ENDONUCLEASE DOMAIN-CONTAINING PROTEIN-RELATED"/>
    <property type="match status" value="1"/>
</dbReference>
<dbReference type="RefSeq" id="WP_013553206.1">
    <property type="nucleotide sequence ID" value="NC_014935.1"/>
</dbReference>
<dbReference type="KEGG" id="nsa:Nitsa_0237"/>
<evidence type="ECO:0000313" key="2">
    <source>
        <dbReference type="EMBL" id="ADV45509.1"/>
    </source>
</evidence>
<gene>
    <name evidence="2" type="ordered locus">Nitsa_0237</name>
</gene>
<dbReference type="Proteomes" id="UP000008633">
    <property type="component" value="Chromosome"/>
</dbReference>
<dbReference type="STRING" id="749222.Nitsa_0237"/>
<dbReference type="EMBL" id="CP002452">
    <property type="protein sequence ID" value="ADV45509.1"/>
    <property type="molecule type" value="Genomic_DNA"/>
</dbReference>
<dbReference type="InterPro" id="IPR012296">
    <property type="entry name" value="Nuclease_put_TT1808"/>
</dbReference>
<proteinExistence type="predicted"/>
<dbReference type="InterPro" id="IPR011335">
    <property type="entry name" value="Restrct_endonuc-II-like"/>
</dbReference>
<evidence type="ECO:0000313" key="3">
    <source>
        <dbReference type="Proteomes" id="UP000008633"/>
    </source>
</evidence>
<accession>E6WZ59</accession>
<dbReference type="OrthoDB" id="5368528at2"/>
<reference evidence="2 3" key="1">
    <citation type="journal article" date="2011" name="Stand. Genomic Sci.">
        <title>Complete genome sequence of Nitratifractor salsuginis type strain (E9I37-1).</title>
        <authorList>
            <person name="Anderson I."/>
            <person name="Sikorski J."/>
            <person name="Zeytun A."/>
            <person name="Nolan M."/>
            <person name="Lapidus A."/>
            <person name="Lucas S."/>
            <person name="Hammon N."/>
            <person name="Deshpande S."/>
            <person name="Cheng J.F."/>
            <person name="Tapia R."/>
            <person name="Han C."/>
            <person name="Goodwin L."/>
            <person name="Pitluck S."/>
            <person name="Liolios K."/>
            <person name="Pagani I."/>
            <person name="Ivanova N."/>
            <person name="Huntemann M."/>
            <person name="Mavromatis K."/>
            <person name="Ovchinikova G."/>
            <person name="Pati A."/>
            <person name="Chen A."/>
            <person name="Palaniappan K."/>
            <person name="Land M."/>
            <person name="Hauser L."/>
            <person name="Brambilla E.M."/>
            <person name="Ngatchou-Djao O.D."/>
            <person name="Rohde M."/>
            <person name="Tindall B.J."/>
            <person name="Goker M."/>
            <person name="Detter J.C."/>
            <person name="Woyke T."/>
            <person name="Bristow J."/>
            <person name="Eisen J.A."/>
            <person name="Markowitz V."/>
            <person name="Hugenholtz P."/>
            <person name="Klenk H.P."/>
            <person name="Kyrpides N.C."/>
        </authorList>
    </citation>
    <scope>NUCLEOTIDE SEQUENCE [LARGE SCALE GENOMIC DNA]</scope>
    <source>
        <strain evidence="3">DSM 16511 / JCM 12458 / E9I37-1</strain>
    </source>
</reference>
<feature type="domain" description="Putative restriction endonuclease" evidence="1">
    <location>
        <begin position="18"/>
        <end position="149"/>
    </location>
</feature>
<dbReference type="InterPro" id="IPR008538">
    <property type="entry name" value="Uma2"/>
</dbReference>
<dbReference type="CDD" id="cd06260">
    <property type="entry name" value="DUF820-like"/>
    <property type="match status" value="1"/>
</dbReference>
<reference evidence="3" key="2">
    <citation type="submission" date="2011-01" db="EMBL/GenBank/DDBJ databases">
        <title>The complete genome of Nitratifractor salsuginis DSM 16511.</title>
        <authorList>
            <consortium name="US DOE Joint Genome Institute (JGI-PGF)"/>
            <person name="Lucas S."/>
            <person name="Copeland A."/>
            <person name="Lapidus A."/>
            <person name="Bruce D."/>
            <person name="Goodwin L."/>
            <person name="Pitluck S."/>
            <person name="Kyrpides N."/>
            <person name="Mavromatis K."/>
            <person name="Ivanova N."/>
            <person name="Mikhailova N."/>
            <person name="Zeytun A."/>
            <person name="Detter J.C."/>
            <person name="Tapia R."/>
            <person name="Han C."/>
            <person name="Land M."/>
            <person name="Hauser L."/>
            <person name="Markowitz V."/>
            <person name="Cheng J.-F."/>
            <person name="Hugenholtz P."/>
            <person name="Woyke T."/>
            <person name="Wu D."/>
            <person name="Tindall B."/>
            <person name="Schuetze A."/>
            <person name="Brambilla E."/>
            <person name="Klenk H.-P."/>
            <person name="Eisen J.A."/>
        </authorList>
    </citation>
    <scope>NUCLEOTIDE SEQUENCE [LARGE SCALE GENOMIC DNA]</scope>
    <source>
        <strain evidence="3">DSM 16511 / JCM 12458 / E9I37-1</strain>
    </source>
</reference>
<dbReference type="Gene3D" id="3.90.1570.10">
    <property type="entry name" value="tt1808, chain A"/>
    <property type="match status" value="1"/>
</dbReference>
<dbReference type="eggNOG" id="COG4636">
    <property type="taxonomic scope" value="Bacteria"/>
</dbReference>
<dbReference type="AlphaFoldDB" id="E6WZ59"/>
<name>E6WZ59_NITSE</name>
<keyword evidence="3" id="KW-1185">Reference proteome</keyword>